<reference evidence="7 8" key="1">
    <citation type="journal article" date="2021" name="Sci. Rep.">
        <title>The genome of the diatom Chaetoceros tenuissimus carries an ancient integrated fragment of an extant virus.</title>
        <authorList>
            <person name="Hongo Y."/>
            <person name="Kimura K."/>
            <person name="Takaki Y."/>
            <person name="Yoshida Y."/>
            <person name="Baba S."/>
            <person name="Kobayashi G."/>
            <person name="Nagasaki K."/>
            <person name="Hano T."/>
            <person name="Tomaru Y."/>
        </authorList>
    </citation>
    <scope>NUCLEOTIDE SEQUENCE [LARGE SCALE GENOMIC DNA]</scope>
    <source>
        <strain evidence="7 8">NIES-3715</strain>
    </source>
</reference>
<dbReference type="Gene3D" id="3.30.200.20">
    <property type="entry name" value="Phosphorylase Kinase, domain 1"/>
    <property type="match status" value="1"/>
</dbReference>
<comment type="caution">
    <text evidence="7">The sequence shown here is derived from an EMBL/GenBank/DDBJ whole genome shotgun (WGS) entry which is preliminary data.</text>
</comment>
<dbReference type="Pfam" id="PF00069">
    <property type="entry name" value="Pkinase"/>
    <property type="match status" value="1"/>
</dbReference>
<feature type="domain" description="Protein kinase" evidence="6">
    <location>
        <begin position="11"/>
        <end position="336"/>
    </location>
</feature>
<evidence type="ECO:0000256" key="5">
    <source>
        <dbReference type="SAM" id="MobiDB-lite"/>
    </source>
</evidence>
<dbReference type="InterPro" id="IPR008271">
    <property type="entry name" value="Ser/Thr_kinase_AS"/>
</dbReference>
<feature type="compositionally biased region" description="Acidic residues" evidence="5">
    <location>
        <begin position="43"/>
        <end position="82"/>
    </location>
</feature>
<evidence type="ECO:0000313" key="8">
    <source>
        <dbReference type="Proteomes" id="UP001054902"/>
    </source>
</evidence>
<gene>
    <name evidence="7" type="ORF">CTEN210_10161</name>
</gene>
<keyword evidence="1 3" id="KW-0547">Nucleotide-binding</keyword>
<dbReference type="InterPro" id="IPR017441">
    <property type="entry name" value="Protein_kinase_ATP_BS"/>
</dbReference>
<accession>A0AAD3CZ52</accession>
<feature type="region of interest" description="Disordered" evidence="5">
    <location>
        <begin position="40"/>
        <end position="83"/>
    </location>
</feature>
<dbReference type="AlphaFoldDB" id="A0AAD3CZ52"/>
<dbReference type="CDD" id="cd00180">
    <property type="entry name" value="PKc"/>
    <property type="match status" value="1"/>
</dbReference>
<dbReference type="SUPFAM" id="SSF56112">
    <property type="entry name" value="Protein kinase-like (PK-like)"/>
    <property type="match status" value="1"/>
</dbReference>
<organism evidence="7 8">
    <name type="scientific">Chaetoceros tenuissimus</name>
    <dbReference type="NCBI Taxonomy" id="426638"/>
    <lineage>
        <taxon>Eukaryota</taxon>
        <taxon>Sar</taxon>
        <taxon>Stramenopiles</taxon>
        <taxon>Ochrophyta</taxon>
        <taxon>Bacillariophyta</taxon>
        <taxon>Coscinodiscophyceae</taxon>
        <taxon>Chaetocerotophycidae</taxon>
        <taxon>Chaetocerotales</taxon>
        <taxon>Chaetocerotaceae</taxon>
        <taxon>Chaetoceros</taxon>
    </lineage>
</organism>
<keyword evidence="4" id="KW-0808">Transferase</keyword>
<dbReference type="Proteomes" id="UP001054902">
    <property type="component" value="Unassembled WGS sequence"/>
</dbReference>
<dbReference type="PROSITE" id="PS00107">
    <property type="entry name" value="PROTEIN_KINASE_ATP"/>
    <property type="match status" value="1"/>
</dbReference>
<keyword evidence="2 3" id="KW-0067">ATP-binding</keyword>
<evidence type="ECO:0000259" key="6">
    <source>
        <dbReference type="PROSITE" id="PS50011"/>
    </source>
</evidence>
<name>A0AAD3CZ52_9STRA</name>
<evidence type="ECO:0000256" key="1">
    <source>
        <dbReference type="ARBA" id="ARBA00022741"/>
    </source>
</evidence>
<protein>
    <recommendedName>
        <fullName evidence="6">Protein kinase domain-containing protein</fullName>
    </recommendedName>
</protein>
<evidence type="ECO:0000256" key="3">
    <source>
        <dbReference type="PROSITE-ProRule" id="PRU10141"/>
    </source>
</evidence>
<evidence type="ECO:0000256" key="4">
    <source>
        <dbReference type="RuleBase" id="RU000304"/>
    </source>
</evidence>
<dbReference type="SMART" id="SM00220">
    <property type="entry name" value="S_TKc"/>
    <property type="match status" value="1"/>
</dbReference>
<keyword evidence="4" id="KW-0723">Serine/threonine-protein kinase</keyword>
<dbReference type="GO" id="GO:0044773">
    <property type="term" value="P:mitotic DNA damage checkpoint signaling"/>
    <property type="evidence" value="ECO:0007669"/>
    <property type="project" value="TreeGrafter"/>
</dbReference>
<keyword evidence="8" id="KW-1185">Reference proteome</keyword>
<dbReference type="PROSITE" id="PS50011">
    <property type="entry name" value="PROTEIN_KINASE_DOM"/>
    <property type="match status" value="1"/>
</dbReference>
<dbReference type="Gene3D" id="1.10.510.10">
    <property type="entry name" value="Transferase(Phosphotransferase) domain 1"/>
    <property type="match status" value="1"/>
</dbReference>
<sequence length="484" mass="55149">MSSGELPLLQYHRANALGSGAYGSVLTVYNDEGEQFALKLFNEEDSDDEEEEEDYEEEEESEEEQEDEASCEEEDYYEEETQPMDLGALREISILRILRHENAHPNIIEISDVKQPSDVDQEEDGDVSMKYHGICMPLYSRTMTDIIKISSSLSKKTKVEIAHGLLCAIAHLHHNGIIHRDIKSDNIMMDMDEHGNYKSVLIDFSLAKVIVPSRFYKMSTKSELLETKEMQDCTNLQGEDTHSPSVGTPTYRAPECIDEEKKYGLPSDIYSIGVVLLELLRGSCIEAFKDKAAVKLVNDALSELPDQPFANLVRRLLEKDPLKRMTAKMALEHPLFEKFQLNGKNQDKTFRSIHMGEALPLEVSDMSGLDKKMVKKRIELIQKIASALDAENPMTTQAALCYSLQLSELDDCLDNLSESQGLVDCVVLAGRFFEKELWDLSNIEELDRGVFKKCDWSQESYIDTESTLWMMMDFCLYPRELLLQ</sequence>
<dbReference type="EMBL" id="BLLK01000047">
    <property type="protein sequence ID" value="GFH53685.1"/>
    <property type="molecule type" value="Genomic_DNA"/>
</dbReference>
<dbReference type="PANTHER" id="PTHR44167">
    <property type="entry name" value="OVARIAN-SPECIFIC SERINE/THREONINE-PROTEIN KINASE LOK-RELATED"/>
    <property type="match status" value="1"/>
</dbReference>
<dbReference type="GO" id="GO:0004674">
    <property type="term" value="F:protein serine/threonine kinase activity"/>
    <property type="evidence" value="ECO:0007669"/>
    <property type="project" value="UniProtKB-KW"/>
</dbReference>
<comment type="similarity">
    <text evidence="4">Belongs to the protein kinase superfamily.</text>
</comment>
<dbReference type="InterPro" id="IPR000719">
    <property type="entry name" value="Prot_kinase_dom"/>
</dbReference>
<dbReference type="GO" id="GO:0005634">
    <property type="term" value="C:nucleus"/>
    <property type="evidence" value="ECO:0007669"/>
    <property type="project" value="TreeGrafter"/>
</dbReference>
<dbReference type="PROSITE" id="PS00108">
    <property type="entry name" value="PROTEIN_KINASE_ST"/>
    <property type="match status" value="1"/>
</dbReference>
<dbReference type="GO" id="GO:0005524">
    <property type="term" value="F:ATP binding"/>
    <property type="evidence" value="ECO:0007669"/>
    <property type="project" value="UniProtKB-UniRule"/>
</dbReference>
<dbReference type="PANTHER" id="PTHR44167:SF30">
    <property type="entry name" value="PHOSPHORYLASE KINASE"/>
    <property type="match status" value="1"/>
</dbReference>
<evidence type="ECO:0000256" key="2">
    <source>
        <dbReference type="ARBA" id="ARBA00022840"/>
    </source>
</evidence>
<evidence type="ECO:0000313" key="7">
    <source>
        <dbReference type="EMBL" id="GFH53685.1"/>
    </source>
</evidence>
<proteinExistence type="inferred from homology"/>
<dbReference type="InterPro" id="IPR011009">
    <property type="entry name" value="Kinase-like_dom_sf"/>
</dbReference>
<keyword evidence="4" id="KW-0418">Kinase</keyword>
<feature type="binding site" evidence="3">
    <location>
        <position position="39"/>
    </location>
    <ligand>
        <name>ATP</name>
        <dbReference type="ChEBI" id="CHEBI:30616"/>
    </ligand>
</feature>